<evidence type="ECO:0000313" key="2">
    <source>
        <dbReference type="Proteomes" id="UP000478052"/>
    </source>
</evidence>
<feature type="non-terminal residue" evidence="1">
    <location>
        <position position="141"/>
    </location>
</feature>
<organism evidence="1 2">
    <name type="scientific">Aphis craccivora</name>
    <name type="common">Cowpea aphid</name>
    <dbReference type="NCBI Taxonomy" id="307492"/>
    <lineage>
        <taxon>Eukaryota</taxon>
        <taxon>Metazoa</taxon>
        <taxon>Ecdysozoa</taxon>
        <taxon>Arthropoda</taxon>
        <taxon>Hexapoda</taxon>
        <taxon>Insecta</taxon>
        <taxon>Pterygota</taxon>
        <taxon>Neoptera</taxon>
        <taxon>Paraneoptera</taxon>
        <taxon>Hemiptera</taxon>
        <taxon>Sternorrhyncha</taxon>
        <taxon>Aphidomorpha</taxon>
        <taxon>Aphidoidea</taxon>
        <taxon>Aphididae</taxon>
        <taxon>Aphidini</taxon>
        <taxon>Aphis</taxon>
        <taxon>Aphis</taxon>
    </lineage>
</organism>
<dbReference type="OrthoDB" id="10571403at2759"/>
<comment type="caution">
    <text evidence="1">The sequence shown here is derived from an EMBL/GenBank/DDBJ whole genome shotgun (WGS) entry which is preliminary data.</text>
</comment>
<dbReference type="Proteomes" id="UP000478052">
    <property type="component" value="Unassembled WGS sequence"/>
</dbReference>
<protein>
    <submittedName>
        <fullName evidence="1">Zinc finger MYM-type protein 1-like</fullName>
    </submittedName>
</protein>
<name>A0A6G0VJ10_APHCR</name>
<dbReference type="EMBL" id="VUJU01016502">
    <property type="protein sequence ID" value="KAF0688855.1"/>
    <property type="molecule type" value="Genomic_DNA"/>
</dbReference>
<reference evidence="1 2" key="1">
    <citation type="submission" date="2019-08" db="EMBL/GenBank/DDBJ databases">
        <title>Whole genome of Aphis craccivora.</title>
        <authorList>
            <person name="Voronova N.V."/>
            <person name="Shulinski R.S."/>
            <person name="Bandarenka Y.V."/>
            <person name="Zhorov D.G."/>
            <person name="Warner D."/>
        </authorList>
    </citation>
    <scope>NUCLEOTIDE SEQUENCE [LARGE SCALE GENOMIC DNA]</scope>
    <source>
        <strain evidence="1">180601</strain>
        <tissue evidence="1">Whole Body</tissue>
    </source>
</reference>
<keyword evidence="2" id="KW-1185">Reference proteome</keyword>
<gene>
    <name evidence="1" type="ORF">FWK35_00034819</name>
</gene>
<proteinExistence type="predicted"/>
<evidence type="ECO:0000313" key="1">
    <source>
        <dbReference type="EMBL" id="KAF0688855.1"/>
    </source>
</evidence>
<sequence length="141" mass="15859">MEVEVINSILHNEVQNDTHREGNSVDVFNEVRAESGAKKGKSNEAAYTLKDENLDHGIFLEIITLLGKYDSTLKSHLDTVINNSRKSYDHAINQLIKFKISSEVNKAGIYSVQLDTTQDISTVDQCSVILRYMKNASVQEQ</sequence>
<dbReference type="AlphaFoldDB" id="A0A6G0VJ10"/>
<accession>A0A6G0VJ10</accession>